<dbReference type="OMA" id="KWTKMWE"/>
<keyword evidence="7" id="KW-0472">Membrane</keyword>
<comment type="similarity">
    <text evidence="2">Belongs to the glycosyltransferase 47 family.</text>
</comment>
<dbReference type="EnsemblPlants" id="ONIVA08G17200.1">
    <property type="protein sequence ID" value="ONIVA08G17200.1"/>
    <property type="gene ID" value="ONIVA08G17200"/>
</dbReference>
<keyword evidence="7" id="KW-0812">Transmembrane</keyword>
<keyword evidence="5" id="KW-0333">Golgi apparatus</keyword>
<keyword evidence="10" id="KW-1185">Reference proteome</keyword>
<sequence>MKKRTKKKTERRQRHASQHRPVKKTMALTRRLLIDLSSRRRLFNAGKFSTTHKKKPVLHEAVSLAGFLRCSRALVSWMVAERKMQPSPAAPPAAEHRRRALLRYVVFLAVSLLAFSCWALVSSRIDGAVLAATAGGEHDDHDGIIVRSSTQAEMPASGGNATSRGAVEVGVGTPAAMITRQPSSGETTTTAASAATCDAESALLRVYLYDLPPEFHFGMLGWDGKAAGAAWPDVAGDPRAVPRYPGGLNLQHSVEYWLTLDILSSTTSGDHRRRRPCTAVRVTNASLADVFLVPFFASLSYNRQSKSPHGGHGSGGRSDRQLQGELVRYLARREEWRRWGGADHLVVPHHPNSMMDARRRLSAAMFVLSDFGRYPPDVANLRKDVIAPYKHVVPSLGDGDSPGFEQRPVLAYFQGAIHRKNGGRVRQRLYQLIKDEKDVHFTYGSVRQNGIRRATKGMASSKFCLNIAGDTPSSNRLFDAIVSHCVPVIISDDIELPFEDVLDYSDFCVFVRASDAVKRGFLLHLLRGISQEEWTAMWRRLKEVAHHFEYQYPSQPGDAVQMIWGAVARKMHLVKLQLHKRGRYQRTLSES</sequence>
<protein>
    <recommendedName>
        <fullName evidence="8">Exostosin GT47 domain-containing protein</fullName>
    </recommendedName>
</protein>
<reference evidence="9" key="1">
    <citation type="submission" date="2015-04" db="UniProtKB">
        <authorList>
            <consortium name="EnsemblPlants"/>
        </authorList>
    </citation>
    <scope>IDENTIFICATION</scope>
    <source>
        <strain evidence="9">SL10</strain>
    </source>
</reference>
<dbReference type="STRING" id="4536.A0A0E0ICC5"/>
<reference evidence="9" key="2">
    <citation type="submission" date="2018-04" db="EMBL/GenBank/DDBJ databases">
        <title>OnivRS2 (Oryza nivara Reference Sequence Version 2).</title>
        <authorList>
            <person name="Zhang J."/>
            <person name="Kudrna D."/>
            <person name="Lee S."/>
            <person name="Talag J."/>
            <person name="Rajasekar S."/>
            <person name="Welchert J."/>
            <person name="Hsing Y.-I."/>
            <person name="Wing R.A."/>
        </authorList>
    </citation>
    <scope>NUCLEOTIDE SEQUENCE [LARGE SCALE GENOMIC DNA]</scope>
    <source>
        <strain evidence="9">SL10</strain>
    </source>
</reference>
<dbReference type="Pfam" id="PF03016">
    <property type="entry name" value="Exostosin_GT47"/>
    <property type="match status" value="1"/>
</dbReference>
<feature type="transmembrane region" description="Helical" evidence="7">
    <location>
        <begin position="101"/>
        <end position="121"/>
    </location>
</feature>
<name>A0A0E0ICC5_ORYNI</name>
<keyword evidence="4" id="KW-0735">Signal-anchor</keyword>
<dbReference type="PANTHER" id="PTHR11062:SF249">
    <property type="entry name" value="OS08G0438600 PROTEIN"/>
    <property type="match status" value="1"/>
</dbReference>
<evidence type="ECO:0000259" key="8">
    <source>
        <dbReference type="Pfam" id="PF03016"/>
    </source>
</evidence>
<organism evidence="9">
    <name type="scientific">Oryza nivara</name>
    <name type="common">Indian wild rice</name>
    <name type="synonym">Oryza sativa f. spontanea</name>
    <dbReference type="NCBI Taxonomy" id="4536"/>
    <lineage>
        <taxon>Eukaryota</taxon>
        <taxon>Viridiplantae</taxon>
        <taxon>Streptophyta</taxon>
        <taxon>Embryophyta</taxon>
        <taxon>Tracheophyta</taxon>
        <taxon>Spermatophyta</taxon>
        <taxon>Magnoliopsida</taxon>
        <taxon>Liliopsida</taxon>
        <taxon>Poales</taxon>
        <taxon>Poaceae</taxon>
        <taxon>BOP clade</taxon>
        <taxon>Oryzoideae</taxon>
        <taxon>Oryzeae</taxon>
        <taxon>Oryzinae</taxon>
        <taxon>Oryza</taxon>
    </lineage>
</organism>
<evidence type="ECO:0000256" key="4">
    <source>
        <dbReference type="ARBA" id="ARBA00022968"/>
    </source>
</evidence>
<evidence type="ECO:0000256" key="1">
    <source>
        <dbReference type="ARBA" id="ARBA00004323"/>
    </source>
</evidence>
<dbReference type="eggNOG" id="KOG1021">
    <property type="taxonomic scope" value="Eukaryota"/>
</dbReference>
<evidence type="ECO:0000256" key="3">
    <source>
        <dbReference type="ARBA" id="ARBA00022676"/>
    </source>
</evidence>
<evidence type="ECO:0000256" key="2">
    <source>
        <dbReference type="ARBA" id="ARBA00010271"/>
    </source>
</evidence>
<dbReference type="Gramene" id="ONIVA08G17200.1">
    <property type="protein sequence ID" value="ONIVA08G17200.1"/>
    <property type="gene ID" value="ONIVA08G17200"/>
</dbReference>
<keyword evidence="3" id="KW-0808">Transferase</keyword>
<evidence type="ECO:0000256" key="7">
    <source>
        <dbReference type="SAM" id="Phobius"/>
    </source>
</evidence>
<feature type="region of interest" description="Disordered" evidence="6">
    <location>
        <begin position="1"/>
        <end position="22"/>
    </location>
</feature>
<dbReference type="HOGENOM" id="CLU_033763_1_0_1"/>
<dbReference type="InterPro" id="IPR040911">
    <property type="entry name" value="Exostosin_GT47"/>
</dbReference>
<accession>A0A0E0ICC5</accession>
<evidence type="ECO:0000256" key="6">
    <source>
        <dbReference type="SAM" id="MobiDB-lite"/>
    </source>
</evidence>
<evidence type="ECO:0000313" key="10">
    <source>
        <dbReference type="Proteomes" id="UP000006591"/>
    </source>
</evidence>
<dbReference type="GO" id="GO:0016757">
    <property type="term" value="F:glycosyltransferase activity"/>
    <property type="evidence" value="ECO:0007669"/>
    <property type="project" value="UniProtKB-KW"/>
</dbReference>
<dbReference type="InterPro" id="IPR004263">
    <property type="entry name" value="Exostosin"/>
</dbReference>
<keyword evidence="7" id="KW-1133">Transmembrane helix</keyword>
<proteinExistence type="inferred from homology"/>
<evidence type="ECO:0000313" key="9">
    <source>
        <dbReference type="EnsemblPlants" id="ONIVA08G17200.1"/>
    </source>
</evidence>
<dbReference type="GO" id="GO:0000139">
    <property type="term" value="C:Golgi membrane"/>
    <property type="evidence" value="ECO:0007669"/>
    <property type="project" value="UniProtKB-SubCell"/>
</dbReference>
<dbReference type="PANTHER" id="PTHR11062">
    <property type="entry name" value="EXOSTOSIN HEPARAN SULFATE GLYCOSYLTRANSFERASE -RELATED"/>
    <property type="match status" value="1"/>
</dbReference>
<feature type="domain" description="Exostosin GT47" evidence="8">
    <location>
        <begin position="203"/>
        <end position="523"/>
    </location>
</feature>
<comment type="subcellular location">
    <subcellularLocation>
        <location evidence="1">Golgi apparatus membrane</location>
        <topology evidence="1">Single-pass type II membrane protein</topology>
    </subcellularLocation>
</comment>
<dbReference type="AlphaFoldDB" id="A0A0E0ICC5"/>
<dbReference type="Proteomes" id="UP000006591">
    <property type="component" value="Chromosome 8"/>
</dbReference>
<evidence type="ECO:0000256" key="5">
    <source>
        <dbReference type="ARBA" id="ARBA00023034"/>
    </source>
</evidence>
<keyword evidence="3" id="KW-0328">Glycosyltransferase</keyword>